<comment type="caution">
    <text evidence="1">The sequence shown here is derived from an EMBL/GenBank/DDBJ whole genome shotgun (WGS) entry which is preliminary data.</text>
</comment>
<accession>A0A225E9M2</accession>
<reference evidence="2" key="1">
    <citation type="submission" date="2017-06" db="EMBL/GenBank/DDBJ databases">
        <title>Genome analysis of Fimbriiglobus ruber SP5, the first member of the order Planctomycetales with confirmed chitinolytic capability.</title>
        <authorList>
            <person name="Ravin N.V."/>
            <person name="Rakitin A.L."/>
            <person name="Ivanova A.A."/>
            <person name="Beletsky A.V."/>
            <person name="Kulichevskaya I.S."/>
            <person name="Mardanov A.V."/>
            <person name="Dedysh S.N."/>
        </authorList>
    </citation>
    <scope>NUCLEOTIDE SEQUENCE [LARGE SCALE GENOMIC DNA]</scope>
    <source>
        <strain evidence="2">SP5</strain>
    </source>
</reference>
<name>A0A225E9M2_9BACT</name>
<evidence type="ECO:0000313" key="1">
    <source>
        <dbReference type="EMBL" id="OWK45275.1"/>
    </source>
</evidence>
<dbReference type="RefSeq" id="WP_238602496.1">
    <property type="nucleotide sequence ID" value="NZ_NIDE01000002.1"/>
</dbReference>
<keyword evidence="2" id="KW-1185">Reference proteome</keyword>
<dbReference type="Proteomes" id="UP000214646">
    <property type="component" value="Unassembled WGS sequence"/>
</dbReference>
<gene>
    <name evidence="1" type="ORF">FRUB_01606</name>
</gene>
<organism evidence="1 2">
    <name type="scientific">Fimbriiglobus ruber</name>
    <dbReference type="NCBI Taxonomy" id="1908690"/>
    <lineage>
        <taxon>Bacteria</taxon>
        <taxon>Pseudomonadati</taxon>
        <taxon>Planctomycetota</taxon>
        <taxon>Planctomycetia</taxon>
        <taxon>Gemmatales</taxon>
        <taxon>Gemmataceae</taxon>
        <taxon>Fimbriiglobus</taxon>
    </lineage>
</organism>
<protein>
    <submittedName>
        <fullName evidence="1">Uncharacterized protein</fullName>
    </submittedName>
</protein>
<proteinExistence type="predicted"/>
<dbReference type="AlphaFoldDB" id="A0A225E9M2"/>
<evidence type="ECO:0000313" key="2">
    <source>
        <dbReference type="Proteomes" id="UP000214646"/>
    </source>
</evidence>
<sequence length="67" mass="7405">MTDTLIDLRALLVEREEFEGSMVSKLREGLAQGGQQIRSLREINDTLTKRLAAAAPRSRRSCTSNSG</sequence>
<dbReference type="EMBL" id="NIDE01000002">
    <property type="protein sequence ID" value="OWK45275.1"/>
    <property type="molecule type" value="Genomic_DNA"/>
</dbReference>